<dbReference type="InterPro" id="IPR036179">
    <property type="entry name" value="Ig-like_dom_sf"/>
</dbReference>
<dbReference type="Gene3D" id="2.60.40.10">
    <property type="entry name" value="Immunoglobulins"/>
    <property type="match status" value="1"/>
</dbReference>
<dbReference type="SMART" id="SM00407">
    <property type="entry name" value="IGc1"/>
    <property type="match status" value="1"/>
</dbReference>
<dbReference type="Ensembl" id="ENSEAST00005051516.1">
    <property type="protein sequence ID" value="ENSEASP00005062768.1"/>
    <property type="gene ID" value="ENSEASG00005033717.1"/>
</dbReference>
<dbReference type="GeneTree" id="ENSGT00940000162353"/>
<keyword evidence="2 5" id="KW-0812">Transmembrane</keyword>
<dbReference type="PROSITE" id="PS50835">
    <property type="entry name" value="IG_LIKE"/>
    <property type="match status" value="1"/>
</dbReference>
<dbReference type="PANTHER" id="PTHR19944:SF43">
    <property type="entry name" value="HLA CLASS II HISTOCOMPATIBILITY ANTIGEN, DO BETA CHAIN"/>
    <property type="match status" value="1"/>
</dbReference>
<dbReference type="SMART" id="SM00921">
    <property type="entry name" value="MHC_II_beta"/>
    <property type="match status" value="1"/>
</dbReference>
<name>A0A9L0KIQ5_EQUAS</name>
<keyword evidence="8" id="KW-1185">Reference proteome</keyword>
<evidence type="ECO:0000256" key="5">
    <source>
        <dbReference type="SAM" id="Phobius"/>
    </source>
</evidence>
<accession>A0A9L0KIQ5</accession>
<dbReference type="Gene3D" id="3.10.320.10">
    <property type="entry name" value="Class II Histocompatibility Antigen, M Beta Chain, Chain B, domain 1"/>
    <property type="match status" value="2"/>
</dbReference>
<reference evidence="7" key="2">
    <citation type="submission" date="2025-08" db="UniProtKB">
        <authorList>
            <consortium name="Ensembl"/>
        </authorList>
    </citation>
    <scope>IDENTIFICATION</scope>
</reference>
<evidence type="ECO:0000256" key="2">
    <source>
        <dbReference type="ARBA" id="ARBA00022692"/>
    </source>
</evidence>
<evidence type="ECO:0000256" key="3">
    <source>
        <dbReference type="ARBA" id="ARBA00022989"/>
    </source>
</evidence>
<keyword evidence="3 5" id="KW-1133">Transmembrane helix</keyword>
<dbReference type="AlphaFoldDB" id="A0A9L0KIQ5"/>
<dbReference type="InterPro" id="IPR011162">
    <property type="entry name" value="MHC_I/II-like_Ag-recog"/>
</dbReference>
<dbReference type="Pfam" id="PF00969">
    <property type="entry name" value="MHC_II_beta"/>
    <property type="match status" value="2"/>
</dbReference>
<reference evidence="7" key="3">
    <citation type="submission" date="2025-09" db="UniProtKB">
        <authorList>
            <consortium name="Ensembl"/>
        </authorList>
    </citation>
    <scope>IDENTIFICATION</scope>
</reference>
<sequence length="261" mass="29765">MIKGIFKPWINIILTNTNRDHELITSLENFVIQAKPDCYFTNGIEKVQFVVRFIFKFEEYAVSTVMWESELWNNQLDMLERNRASADVLCRHSYKLSALFTVGRKVQLEVTVHPETTPSLLHHYLLLCSVTGFYPGNTKIRWYGNGLEERAWVTSTGLIRNGDWTFQTMVILEMTPEQGNVCTCLVDHPSLLSPVSIEWRAQSECSWKKMLSGVAAFLLGLIFLLVGIIIHLRAQKGYVETQCSGEEVISSSFSLGVRSFS</sequence>
<evidence type="ECO:0000256" key="4">
    <source>
        <dbReference type="ARBA" id="ARBA00023180"/>
    </source>
</evidence>
<feature type="domain" description="Ig-like" evidence="6">
    <location>
        <begin position="126"/>
        <end position="196"/>
    </location>
</feature>
<dbReference type="InterPro" id="IPR014745">
    <property type="entry name" value="MHC_II_a/b_N"/>
</dbReference>
<dbReference type="GO" id="GO:0019882">
    <property type="term" value="P:antigen processing and presentation"/>
    <property type="evidence" value="ECO:0007669"/>
    <property type="project" value="InterPro"/>
</dbReference>
<evidence type="ECO:0000313" key="8">
    <source>
        <dbReference type="Proteomes" id="UP000694387"/>
    </source>
</evidence>
<dbReference type="SUPFAM" id="SSF54452">
    <property type="entry name" value="MHC antigen-recognition domain"/>
    <property type="match status" value="1"/>
</dbReference>
<dbReference type="GO" id="GO:0042613">
    <property type="term" value="C:MHC class II protein complex"/>
    <property type="evidence" value="ECO:0007669"/>
    <property type="project" value="InterPro"/>
</dbReference>
<dbReference type="InterPro" id="IPR050160">
    <property type="entry name" value="MHC/Immunoglobulin"/>
</dbReference>
<comment type="subcellular location">
    <subcellularLocation>
        <location evidence="1">Membrane</location>
        <topology evidence="1">Single-pass type I membrane protein</topology>
    </subcellularLocation>
</comment>
<dbReference type="InterPro" id="IPR013783">
    <property type="entry name" value="Ig-like_fold"/>
</dbReference>
<keyword evidence="4" id="KW-0325">Glycoprotein</keyword>
<keyword evidence="5" id="KW-0472">Membrane</keyword>
<reference evidence="7 8" key="1">
    <citation type="journal article" date="2020" name="Nat. Commun.">
        <title>Donkey genomes provide new insights into domestication and selection for coat color.</title>
        <authorList>
            <person name="Wang"/>
            <person name="C."/>
            <person name="Li"/>
            <person name="H."/>
            <person name="Guo"/>
            <person name="Y."/>
            <person name="Huang"/>
            <person name="J."/>
            <person name="Sun"/>
            <person name="Y."/>
            <person name="Min"/>
            <person name="J."/>
            <person name="Wang"/>
            <person name="J."/>
            <person name="Fang"/>
            <person name="X."/>
            <person name="Zhao"/>
            <person name="Z."/>
            <person name="Wang"/>
            <person name="S."/>
            <person name="Zhang"/>
            <person name="Y."/>
            <person name="Liu"/>
            <person name="Q."/>
            <person name="Jiang"/>
            <person name="Q."/>
            <person name="Wang"/>
            <person name="X."/>
            <person name="Guo"/>
            <person name="Y."/>
            <person name="Yang"/>
            <person name="C."/>
            <person name="Wang"/>
            <person name="Y."/>
            <person name="Tian"/>
            <person name="F."/>
            <person name="Zhuang"/>
            <person name="G."/>
            <person name="Fan"/>
            <person name="Y."/>
            <person name="Gao"/>
            <person name="Q."/>
            <person name="Li"/>
            <person name="Y."/>
            <person name="Ju"/>
            <person name="Z."/>
            <person name="Li"/>
            <person name="J."/>
            <person name="Li"/>
            <person name="R."/>
            <person name="Hou"/>
            <person name="M."/>
            <person name="Yang"/>
            <person name="G."/>
            <person name="Liu"/>
            <person name="G."/>
            <person name="Liu"/>
            <person name="W."/>
            <person name="Guo"/>
            <person name="J."/>
            <person name="Pan"/>
            <person name="S."/>
            <person name="Fan"/>
            <person name="G."/>
            <person name="Zhang"/>
            <person name="W."/>
            <person name="Zhang"/>
            <person name="R."/>
            <person name="Yu"/>
            <person name="J."/>
            <person name="Zhang"/>
            <person name="X."/>
            <person name="Yin"/>
            <person name="Q."/>
            <person name="Ji"/>
            <person name="C."/>
            <person name="Jin"/>
            <person name="Y."/>
            <person name="Yue"/>
            <person name="G."/>
            <person name="Liu"/>
            <person name="M."/>
            <person name="Xu"/>
            <person name="J."/>
            <person name="Liu"/>
            <person name="S."/>
            <person name="Jordana"/>
            <person name="J."/>
            <person name="Noce"/>
            <person name="A."/>
            <person name="Amills"/>
            <person name="M."/>
            <person name="Wu"/>
            <person name="D.D."/>
            <person name="Li"/>
            <person name="S."/>
            <person name="Zhou"/>
            <person name="X. and Zhong"/>
            <person name="J."/>
        </authorList>
    </citation>
    <scope>NUCLEOTIDE SEQUENCE [LARGE SCALE GENOMIC DNA]</scope>
</reference>
<protein>
    <recommendedName>
        <fullName evidence="6">Ig-like domain-containing protein</fullName>
    </recommendedName>
</protein>
<dbReference type="GO" id="GO:0006955">
    <property type="term" value="P:immune response"/>
    <property type="evidence" value="ECO:0007669"/>
    <property type="project" value="InterPro"/>
</dbReference>
<proteinExistence type="predicted"/>
<dbReference type="InterPro" id="IPR003597">
    <property type="entry name" value="Ig_C1-set"/>
</dbReference>
<dbReference type="FunFam" id="2.60.40.10:FF:000116">
    <property type="entry name" value="HLA class II histocompatibility antigen, DRB1-1 beta chain"/>
    <property type="match status" value="1"/>
</dbReference>
<feature type="transmembrane region" description="Helical" evidence="5">
    <location>
        <begin position="210"/>
        <end position="232"/>
    </location>
</feature>
<dbReference type="InterPro" id="IPR000353">
    <property type="entry name" value="MHC_II_b_N"/>
</dbReference>
<dbReference type="InterPro" id="IPR007110">
    <property type="entry name" value="Ig-like_dom"/>
</dbReference>
<dbReference type="PANTHER" id="PTHR19944">
    <property type="entry name" value="MHC CLASS II-RELATED"/>
    <property type="match status" value="1"/>
</dbReference>
<evidence type="ECO:0000313" key="7">
    <source>
        <dbReference type="Ensembl" id="ENSEASP00005062768.1"/>
    </source>
</evidence>
<dbReference type="SUPFAM" id="SSF48726">
    <property type="entry name" value="Immunoglobulin"/>
    <property type="match status" value="1"/>
</dbReference>
<evidence type="ECO:0000259" key="6">
    <source>
        <dbReference type="PROSITE" id="PS50835"/>
    </source>
</evidence>
<organism evidence="7 8">
    <name type="scientific">Equus asinus</name>
    <name type="common">Donkey</name>
    <name type="synonym">Equus africanus asinus</name>
    <dbReference type="NCBI Taxonomy" id="9793"/>
    <lineage>
        <taxon>Eukaryota</taxon>
        <taxon>Metazoa</taxon>
        <taxon>Chordata</taxon>
        <taxon>Craniata</taxon>
        <taxon>Vertebrata</taxon>
        <taxon>Euteleostomi</taxon>
        <taxon>Mammalia</taxon>
        <taxon>Eutheria</taxon>
        <taxon>Laurasiatheria</taxon>
        <taxon>Perissodactyla</taxon>
        <taxon>Equidae</taxon>
        <taxon>Equus</taxon>
    </lineage>
</organism>
<dbReference type="Proteomes" id="UP000694387">
    <property type="component" value="Chromosome 8"/>
</dbReference>
<dbReference type="Pfam" id="PF07654">
    <property type="entry name" value="C1-set"/>
    <property type="match status" value="1"/>
</dbReference>
<evidence type="ECO:0000256" key="1">
    <source>
        <dbReference type="ARBA" id="ARBA00004479"/>
    </source>
</evidence>